<dbReference type="PANTHER" id="PTHR43097:SF5">
    <property type="entry name" value="GLUTAMATE--TRNA LIGASE"/>
    <property type="match status" value="1"/>
</dbReference>
<dbReference type="Pfam" id="PF00749">
    <property type="entry name" value="tRNA-synt_1c"/>
    <property type="match status" value="1"/>
</dbReference>
<evidence type="ECO:0000256" key="1">
    <source>
        <dbReference type="ARBA" id="ARBA00022490"/>
    </source>
</evidence>
<keyword evidence="2 8" id="KW-0436">Ligase</keyword>
<proteinExistence type="inferred from homology"/>
<evidence type="ECO:0000256" key="9">
    <source>
        <dbReference type="SAM" id="MobiDB-lite"/>
    </source>
</evidence>
<dbReference type="InterPro" id="IPR011035">
    <property type="entry name" value="Ribosomal_bL25/Gln-tRNA_synth"/>
</dbReference>
<feature type="compositionally biased region" description="Polar residues" evidence="9">
    <location>
        <begin position="628"/>
        <end position="641"/>
    </location>
</feature>
<dbReference type="InterPro" id="IPR018027">
    <property type="entry name" value="Asn/Gln_amidotransferase"/>
</dbReference>
<dbReference type="Pfam" id="PF02637">
    <property type="entry name" value="GatB_Yqey"/>
    <property type="match status" value="1"/>
</dbReference>
<keyword evidence="3 8" id="KW-0547">Nucleotide-binding</keyword>
<comment type="similarity">
    <text evidence="8">Belongs to the class-I aminoacyl-tRNA synthetase family.</text>
</comment>
<dbReference type="InterPro" id="IPR020058">
    <property type="entry name" value="Glu/Gln-tRNA-synth_Ib_cat-dom"/>
</dbReference>
<dbReference type="InterPro" id="IPR000924">
    <property type="entry name" value="Glu/Gln-tRNA-synth"/>
</dbReference>
<organism evidence="11 12">
    <name type="scientific">Archangium gephyra</name>
    <dbReference type="NCBI Taxonomy" id="48"/>
    <lineage>
        <taxon>Bacteria</taxon>
        <taxon>Pseudomonadati</taxon>
        <taxon>Myxococcota</taxon>
        <taxon>Myxococcia</taxon>
        <taxon>Myxococcales</taxon>
        <taxon>Cystobacterineae</taxon>
        <taxon>Archangiaceae</taxon>
        <taxon>Archangium</taxon>
    </lineage>
</organism>
<dbReference type="SUPFAM" id="SSF52374">
    <property type="entry name" value="Nucleotidylyl transferase"/>
    <property type="match status" value="1"/>
</dbReference>
<evidence type="ECO:0000256" key="2">
    <source>
        <dbReference type="ARBA" id="ARBA00022598"/>
    </source>
</evidence>
<keyword evidence="5 8" id="KW-0648">Protein biosynthesis</keyword>
<dbReference type="EC" id="6.1.1.18" evidence="7"/>
<dbReference type="SUPFAM" id="SSF50715">
    <property type="entry name" value="Ribosomal protein L25-like"/>
    <property type="match status" value="1"/>
</dbReference>
<sequence length="800" mass="89194">MTSKQPADLIPAPETRRVSPNFITEIIDADLKSGRHTRVVTRFPPEPNGYAHLGHAFASYLDFMTAVDYRGVCHLRMDDTNPEGETQEYADSIIRDMKWLGWDTSRLFYASDYYEQLHDFAVQLIRKGLAYVESVSGEEMARLRGTVEQPGTPSPYRNRSVEENLDLFRRMRAGEFKNGEHALRAKIDLAHPNFKLRDPVLYRILHASHYRTGNTWCIYPMYDFAHPISDALEGITHSMCSLEFIDNRAIYDWLMDNLFPDKETGKTAPRQYEFGRRSMEYTVVSKRKLRRLVREGVVKGWDDPRMPTISAMRRRGVTPESVRAFASQIGVSRTNRTVDLALFENAVREDLNLRAPRVMAVTRPLKVVIQNLEAERTLSLPYWPQEVSSADGKVPLPTGERVAAEKAVREVPLTRELVIEHEDFSANPPKGFKRLTPGGTVRLRGAGIIRCDEVITATNGEPMELRVTLLGEDAKAGGVIHWVSATRGVSAEFRLVDRLFTVPEPDSEAQQFDPEQPGHEDEAQPVNTDFMRFVNPNSLVVTRGLVEPSVAKDPAEARYQFERAGYFWRDPVDSRDDALVFNRIITLKDTWEKKDEAAEPGKAARADKKKADKAAQALAEAPVRPVLSSEQETTASRLRQQGVTENDAFMLAREPQLAAYLEGAGGKRLAELAPWVVNDLATPIREGTNRVSVEALASLVTLVAEGSISARIAKDVLAEAQASGEAPASIVERKGLRVVSDEGQLRAAIQGVLDANPAKVAEYRGGKKGLTGFFTGQVMRATNGQADPKAVARLLSEMLG</sequence>
<gene>
    <name evidence="11" type="ORF">ATI61_109202</name>
</gene>
<dbReference type="SMART" id="SM00845">
    <property type="entry name" value="GatB_Yqey"/>
    <property type="match status" value="1"/>
</dbReference>
<evidence type="ECO:0000313" key="11">
    <source>
        <dbReference type="EMBL" id="REG27861.1"/>
    </source>
</evidence>
<dbReference type="InterPro" id="IPR003789">
    <property type="entry name" value="Asn/Gln_tRNA_amidoTrase-B-like"/>
</dbReference>
<dbReference type="InterPro" id="IPR023168">
    <property type="entry name" value="GatB_Yqey_C_2"/>
</dbReference>
<name>A0ABX9JVN1_9BACT</name>
<protein>
    <recommendedName>
        <fullName evidence="7">Glutamine--tRNA ligase</fullName>
        <ecNumber evidence="7">6.1.1.18</ecNumber>
    </recommendedName>
</protein>
<dbReference type="PRINTS" id="PR00987">
    <property type="entry name" value="TRNASYNTHGLU"/>
</dbReference>
<evidence type="ECO:0000256" key="3">
    <source>
        <dbReference type="ARBA" id="ARBA00022741"/>
    </source>
</evidence>
<feature type="region of interest" description="Disordered" evidence="9">
    <location>
        <begin position="593"/>
        <end position="641"/>
    </location>
</feature>
<accession>A0ABX9JVN1</accession>
<dbReference type="NCBIfam" id="NF011291">
    <property type="entry name" value="PRK14703.1"/>
    <property type="match status" value="1"/>
</dbReference>
<dbReference type="Pfam" id="PF03950">
    <property type="entry name" value="tRNA-synt_1c_C"/>
    <property type="match status" value="1"/>
</dbReference>
<dbReference type="SUPFAM" id="SSF89095">
    <property type="entry name" value="GatB/YqeY motif"/>
    <property type="match status" value="1"/>
</dbReference>
<dbReference type="PANTHER" id="PTHR43097">
    <property type="entry name" value="GLUTAMINE-TRNA LIGASE"/>
    <property type="match status" value="1"/>
</dbReference>
<evidence type="ECO:0000256" key="8">
    <source>
        <dbReference type="RuleBase" id="RU363037"/>
    </source>
</evidence>
<dbReference type="RefSeq" id="WP_116120571.1">
    <property type="nucleotide sequence ID" value="NZ_QUMU01000009.1"/>
</dbReference>
<dbReference type="InterPro" id="IPR004514">
    <property type="entry name" value="Gln-tRNA-synth"/>
</dbReference>
<evidence type="ECO:0000259" key="10">
    <source>
        <dbReference type="SMART" id="SM00845"/>
    </source>
</evidence>
<dbReference type="InterPro" id="IPR014729">
    <property type="entry name" value="Rossmann-like_a/b/a_fold"/>
</dbReference>
<keyword evidence="1" id="KW-0963">Cytoplasm</keyword>
<keyword evidence="6 8" id="KW-0030">Aminoacyl-tRNA synthetase</keyword>
<dbReference type="Gene3D" id="2.40.240.10">
    <property type="entry name" value="Ribosomal Protein L25, Chain P"/>
    <property type="match status" value="2"/>
</dbReference>
<comment type="caution">
    <text evidence="11">The sequence shown here is derived from an EMBL/GenBank/DDBJ whole genome shotgun (WGS) entry which is preliminary data.</text>
</comment>
<evidence type="ECO:0000256" key="5">
    <source>
        <dbReference type="ARBA" id="ARBA00022917"/>
    </source>
</evidence>
<evidence type="ECO:0000256" key="7">
    <source>
        <dbReference type="NCBIfam" id="TIGR00440"/>
    </source>
</evidence>
<dbReference type="EMBL" id="QUMU01000009">
    <property type="protein sequence ID" value="REG27861.1"/>
    <property type="molecule type" value="Genomic_DNA"/>
</dbReference>
<feature type="compositionally biased region" description="Basic and acidic residues" evidence="9">
    <location>
        <begin position="593"/>
        <end position="613"/>
    </location>
</feature>
<dbReference type="InterPro" id="IPR020059">
    <property type="entry name" value="Glu/Gln-tRNA-synth_Ib_codon-bd"/>
</dbReference>
<keyword evidence="12" id="KW-1185">Reference proteome</keyword>
<dbReference type="Gene3D" id="1.10.10.410">
    <property type="match status" value="1"/>
</dbReference>
<feature type="domain" description="Asn/Gln amidotransferase" evidence="10">
    <location>
        <begin position="658"/>
        <end position="799"/>
    </location>
</feature>
<dbReference type="NCBIfam" id="TIGR00440">
    <property type="entry name" value="glnS"/>
    <property type="match status" value="1"/>
</dbReference>
<evidence type="ECO:0000313" key="12">
    <source>
        <dbReference type="Proteomes" id="UP000256345"/>
    </source>
</evidence>
<evidence type="ECO:0000256" key="4">
    <source>
        <dbReference type="ARBA" id="ARBA00022840"/>
    </source>
</evidence>
<dbReference type="Pfam" id="PF20974">
    <property type="entry name" value="tRNA-synt_1c_C2"/>
    <property type="match status" value="1"/>
</dbReference>
<dbReference type="InterPro" id="IPR020056">
    <property type="entry name" value="Rbsml_bL25/Gln-tRNA_synth_N"/>
</dbReference>
<dbReference type="InterPro" id="IPR050132">
    <property type="entry name" value="Gln/Glu-tRNA_Ligase"/>
</dbReference>
<dbReference type="Proteomes" id="UP000256345">
    <property type="component" value="Unassembled WGS sequence"/>
</dbReference>
<reference evidence="11 12" key="1">
    <citation type="submission" date="2018-08" db="EMBL/GenBank/DDBJ databases">
        <title>Genomic Encyclopedia of Archaeal and Bacterial Type Strains, Phase II (KMG-II): from individual species to whole genera.</title>
        <authorList>
            <person name="Goeker M."/>
        </authorList>
    </citation>
    <scope>NUCLEOTIDE SEQUENCE [LARGE SCALE GENOMIC DNA]</scope>
    <source>
        <strain evidence="11 12">DSM 2261</strain>
    </source>
</reference>
<dbReference type="InterPro" id="IPR049437">
    <property type="entry name" value="tRNA-synt_1c_C2"/>
</dbReference>
<dbReference type="Gene3D" id="3.40.50.620">
    <property type="entry name" value="HUPs"/>
    <property type="match status" value="1"/>
</dbReference>
<keyword evidence="4 8" id="KW-0067">ATP-binding</keyword>
<evidence type="ECO:0000256" key="6">
    <source>
        <dbReference type="ARBA" id="ARBA00023146"/>
    </source>
</evidence>